<name>A0A7Y7RYQ1_9PSED</name>
<protein>
    <submittedName>
        <fullName evidence="2">Phage tail protein</fullName>
    </submittedName>
</protein>
<dbReference type="RefSeq" id="WP_177035081.1">
    <property type="nucleotide sequence ID" value="NZ_JACAOZ010000053.1"/>
</dbReference>
<organism evidence="2 3">
    <name type="scientific">Pseudomonas edaphica</name>
    <dbReference type="NCBI Taxonomy" id="2006980"/>
    <lineage>
        <taxon>Bacteria</taxon>
        <taxon>Pseudomonadati</taxon>
        <taxon>Pseudomonadota</taxon>
        <taxon>Gammaproteobacteria</taxon>
        <taxon>Pseudomonadales</taxon>
        <taxon>Pseudomonadaceae</taxon>
        <taxon>Pseudomonas</taxon>
    </lineage>
</organism>
<dbReference type="Proteomes" id="UP000560470">
    <property type="component" value="Unassembled WGS sequence"/>
</dbReference>
<proteinExistence type="predicted"/>
<gene>
    <name evidence="2" type="ORF">HX797_29500</name>
</gene>
<dbReference type="EMBL" id="JACAOZ010000053">
    <property type="protein sequence ID" value="NVZ60403.1"/>
    <property type="molecule type" value="Genomic_DNA"/>
</dbReference>
<dbReference type="SUPFAM" id="SSF88874">
    <property type="entry name" value="Receptor-binding domain of short tail fibre protein gp12"/>
    <property type="match status" value="1"/>
</dbReference>
<accession>A0A7Y7RYQ1</accession>
<evidence type="ECO:0000313" key="3">
    <source>
        <dbReference type="Proteomes" id="UP000560470"/>
    </source>
</evidence>
<dbReference type="Gene3D" id="3.90.1340.10">
    <property type="entry name" value="Phage tail collar domain"/>
    <property type="match status" value="1"/>
</dbReference>
<sequence>MEVFIGTIQPFAFDFAPRDWALCAGQTLPLNQYQALFSLLGTIYGGNGVQNFMLPNLQGRMPIGQGNGAGLTPRVIGEFSGTESVTATLINLPAHTHATTPFNATTSVQLAITASNPVTTPSATNAFLGASGGGPGSASIYSDQQGATPVALQGVSTAVTGGAISPAGQGQPMATMNPYLAINFSIALNGIFPSRG</sequence>
<dbReference type="Pfam" id="PF07484">
    <property type="entry name" value="Collar"/>
    <property type="match status" value="1"/>
</dbReference>
<feature type="domain" description="Phage tail collar" evidence="1">
    <location>
        <begin position="6"/>
        <end position="62"/>
    </location>
</feature>
<dbReference type="InterPro" id="IPR011083">
    <property type="entry name" value="Phage_tail_collar_dom"/>
</dbReference>
<evidence type="ECO:0000259" key="1">
    <source>
        <dbReference type="Pfam" id="PF07484"/>
    </source>
</evidence>
<dbReference type="AlphaFoldDB" id="A0A7Y7RYQ1"/>
<evidence type="ECO:0000313" key="2">
    <source>
        <dbReference type="EMBL" id="NVZ60403.1"/>
    </source>
</evidence>
<comment type="caution">
    <text evidence="2">The sequence shown here is derived from an EMBL/GenBank/DDBJ whole genome shotgun (WGS) entry which is preliminary data.</text>
</comment>
<dbReference type="InterPro" id="IPR037053">
    <property type="entry name" value="Phage_tail_collar_dom_sf"/>
</dbReference>
<reference evidence="2 3" key="1">
    <citation type="submission" date="2020-04" db="EMBL/GenBank/DDBJ databases">
        <title>Molecular characterization of pseudomonads from Agaricus bisporus reveal novel blotch 2 pathogens in Western Europe.</title>
        <authorList>
            <person name="Taparia T."/>
            <person name="Krijger M."/>
            <person name="Haynes E."/>
            <person name="Elpinstone J.G."/>
            <person name="Noble R."/>
            <person name="Van Der Wolf J."/>
        </authorList>
    </citation>
    <scope>NUCLEOTIDE SEQUENCE [LARGE SCALE GENOMIC DNA]</scope>
    <source>
        <strain evidence="2 3">B7002</strain>
    </source>
</reference>